<evidence type="ECO:0000256" key="1">
    <source>
        <dbReference type="ARBA" id="ARBA00005725"/>
    </source>
</evidence>
<dbReference type="Gene3D" id="3.40.50.720">
    <property type="entry name" value="NAD(P)-binding Rossmann-like Domain"/>
    <property type="match status" value="1"/>
</dbReference>
<dbReference type="InterPro" id="IPR036291">
    <property type="entry name" value="NAD(P)-bd_dom_sf"/>
</dbReference>
<evidence type="ECO:0000256" key="3">
    <source>
        <dbReference type="ARBA" id="ARBA00023002"/>
    </source>
</evidence>
<comment type="caution">
    <text evidence="5">The sequence shown here is derived from an EMBL/GenBank/DDBJ whole genome shotgun (WGS) entry which is preliminary data.</text>
</comment>
<dbReference type="PANTHER" id="PTHR43349:SF35">
    <property type="entry name" value="PHENYLCOUMARAN BENZYLIC ETHER REDUCTASE 1"/>
    <property type="match status" value="1"/>
</dbReference>
<name>A0A565C7X6_9BRAS</name>
<evidence type="ECO:0000313" key="6">
    <source>
        <dbReference type="Proteomes" id="UP000489600"/>
    </source>
</evidence>
<dbReference type="EMBL" id="CABITT030000007">
    <property type="protein sequence ID" value="VVB09690.1"/>
    <property type="molecule type" value="Genomic_DNA"/>
</dbReference>
<dbReference type="SUPFAM" id="SSF51735">
    <property type="entry name" value="NAD(P)-binding Rossmann-fold domains"/>
    <property type="match status" value="1"/>
</dbReference>
<dbReference type="Gene3D" id="3.90.25.10">
    <property type="entry name" value="UDP-galactose 4-epimerase, domain 1"/>
    <property type="match status" value="1"/>
</dbReference>
<dbReference type="OrthoDB" id="419598at2759"/>
<dbReference type="Pfam" id="PF05368">
    <property type="entry name" value="NmrA"/>
    <property type="match status" value="1"/>
</dbReference>
<sequence>MANKSKILIIGGTGYLGKYIVEASARSGHPTLVLVRNSTLTSPSRSTTIEDFKNLGVQFLLGDLDDHTSLVNSIKQADVVISTVGHSLLEHQDKIIAAIKEAGNVKRFFPSEFGNDVDHAQSVVEPAKSVVYATKARIRRIIEAEGIPYTYVSGNFLAGFFLPTLAQLGATSAPRDKVIILGDGNPKAVFNKEEDIATYTIKAIDDPRTLNKTLYIRPPLNTYSFNDLVSLWEKKIGKTLERIYVPEEQLLNQIKEALPPINVRLSLCHSAFVKGGHTNFEIEPSFGVEASELYPDVKYTTVDQFLDQYV</sequence>
<dbReference type="CDD" id="cd05259">
    <property type="entry name" value="PCBER_SDR_a"/>
    <property type="match status" value="1"/>
</dbReference>
<comment type="similarity">
    <text evidence="1">Belongs to the NmrA-type oxidoreductase family. Isoflavone reductase subfamily.</text>
</comment>
<feature type="domain" description="NmrA-like" evidence="4">
    <location>
        <begin position="4"/>
        <end position="306"/>
    </location>
</feature>
<dbReference type="AlphaFoldDB" id="A0A565C7X6"/>
<organism evidence="5 6">
    <name type="scientific">Arabis nemorensis</name>
    <dbReference type="NCBI Taxonomy" id="586526"/>
    <lineage>
        <taxon>Eukaryota</taxon>
        <taxon>Viridiplantae</taxon>
        <taxon>Streptophyta</taxon>
        <taxon>Embryophyta</taxon>
        <taxon>Tracheophyta</taxon>
        <taxon>Spermatophyta</taxon>
        <taxon>Magnoliopsida</taxon>
        <taxon>eudicotyledons</taxon>
        <taxon>Gunneridae</taxon>
        <taxon>Pentapetalae</taxon>
        <taxon>rosids</taxon>
        <taxon>malvids</taxon>
        <taxon>Brassicales</taxon>
        <taxon>Brassicaceae</taxon>
        <taxon>Arabideae</taxon>
        <taxon>Arabis</taxon>
    </lineage>
</organism>
<keyword evidence="2" id="KW-0521">NADP</keyword>
<evidence type="ECO:0000313" key="5">
    <source>
        <dbReference type="EMBL" id="VVB09690.1"/>
    </source>
</evidence>
<dbReference type="PANTHER" id="PTHR43349">
    <property type="entry name" value="PINORESINOL REDUCTASE-RELATED"/>
    <property type="match status" value="1"/>
</dbReference>
<keyword evidence="3" id="KW-0560">Oxidoreductase</keyword>
<dbReference type="InterPro" id="IPR050608">
    <property type="entry name" value="NmrA-type/Isoflavone_red_sf"/>
</dbReference>
<reference evidence="5" key="1">
    <citation type="submission" date="2019-07" db="EMBL/GenBank/DDBJ databases">
        <authorList>
            <person name="Dittberner H."/>
        </authorList>
    </citation>
    <scope>NUCLEOTIDE SEQUENCE [LARGE SCALE GENOMIC DNA]</scope>
</reference>
<dbReference type="Proteomes" id="UP000489600">
    <property type="component" value="Unassembled WGS sequence"/>
</dbReference>
<evidence type="ECO:0000259" key="4">
    <source>
        <dbReference type="Pfam" id="PF05368"/>
    </source>
</evidence>
<evidence type="ECO:0000256" key="2">
    <source>
        <dbReference type="ARBA" id="ARBA00022857"/>
    </source>
</evidence>
<dbReference type="GO" id="GO:0016491">
    <property type="term" value="F:oxidoreductase activity"/>
    <property type="evidence" value="ECO:0007669"/>
    <property type="project" value="UniProtKB-KW"/>
</dbReference>
<protein>
    <recommendedName>
        <fullName evidence="4">NmrA-like domain-containing protein</fullName>
    </recommendedName>
</protein>
<proteinExistence type="inferred from homology"/>
<dbReference type="InterPro" id="IPR045312">
    <property type="entry name" value="PCBER-like"/>
</dbReference>
<keyword evidence="6" id="KW-1185">Reference proteome</keyword>
<dbReference type="InterPro" id="IPR008030">
    <property type="entry name" value="NmrA-like"/>
</dbReference>
<gene>
    <name evidence="5" type="ORF">ANE_LOCUS20134</name>
</gene>
<accession>A0A565C7X6</accession>